<dbReference type="GeneID" id="36574429"/>
<keyword evidence="2" id="KW-1185">Reference proteome</keyword>
<accession>A0A2T3BBM2</accession>
<organism evidence="1 2">
    <name type="scientific">Amorphotheca resinae ATCC 22711</name>
    <dbReference type="NCBI Taxonomy" id="857342"/>
    <lineage>
        <taxon>Eukaryota</taxon>
        <taxon>Fungi</taxon>
        <taxon>Dikarya</taxon>
        <taxon>Ascomycota</taxon>
        <taxon>Pezizomycotina</taxon>
        <taxon>Leotiomycetes</taxon>
        <taxon>Helotiales</taxon>
        <taxon>Amorphothecaceae</taxon>
        <taxon>Amorphotheca</taxon>
    </lineage>
</organism>
<evidence type="ECO:0000313" key="1">
    <source>
        <dbReference type="EMBL" id="PSS25721.1"/>
    </source>
</evidence>
<protein>
    <submittedName>
        <fullName evidence="1">Uncharacterized protein</fullName>
    </submittedName>
</protein>
<sequence length="64" mass="6920">MAANVSVDWDVEGIISPQESISCMLKVIASKGKGGDDEAGKVTAPKEEDGAATFWTWEGKMYPW</sequence>
<dbReference type="EMBL" id="KZ679007">
    <property type="protein sequence ID" value="PSS25721.1"/>
    <property type="molecule type" value="Genomic_DNA"/>
</dbReference>
<dbReference type="RefSeq" id="XP_024724320.1">
    <property type="nucleotide sequence ID" value="XM_024866348.1"/>
</dbReference>
<name>A0A2T3BBM2_AMORE</name>
<evidence type="ECO:0000313" key="2">
    <source>
        <dbReference type="Proteomes" id="UP000241818"/>
    </source>
</evidence>
<dbReference type="InParanoid" id="A0A2T3BBM2"/>
<dbReference type="AlphaFoldDB" id="A0A2T3BBM2"/>
<reference evidence="1 2" key="1">
    <citation type="journal article" date="2018" name="New Phytol.">
        <title>Comparative genomics and transcriptomics depict ericoid mycorrhizal fungi as versatile saprotrophs and plant mutualists.</title>
        <authorList>
            <person name="Martino E."/>
            <person name="Morin E."/>
            <person name="Grelet G.A."/>
            <person name="Kuo A."/>
            <person name="Kohler A."/>
            <person name="Daghino S."/>
            <person name="Barry K.W."/>
            <person name="Cichocki N."/>
            <person name="Clum A."/>
            <person name="Dockter R.B."/>
            <person name="Hainaut M."/>
            <person name="Kuo R.C."/>
            <person name="LaButti K."/>
            <person name="Lindahl B.D."/>
            <person name="Lindquist E.A."/>
            <person name="Lipzen A."/>
            <person name="Khouja H.R."/>
            <person name="Magnuson J."/>
            <person name="Murat C."/>
            <person name="Ohm R.A."/>
            <person name="Singer S.W."/>
            <person name="Spatafora J.W."/>
            <person name="Wang M."/>
            <person name="Veneault-Fourrey C."/>
            <person name="Henrissat B."/>
            <person name="Grigoriev I.V."/>
            <person name="Martin F.M."/>
            <person name="Perotto S."/>
        </authorList>
    </citation>
    <scope>NUCLEOTIDE SEQUENCE [LARGE SCALE GENOMIC DNA]</scope>
    <source>
        <strain evidence="1 2">ATCC 22711</strain>
    </source>
</reference>
<gene>
    <name evidence="1" type="ORF">M430DRAFT_33328</name>
</gene>
<dbReference type="OrthoDB" id="9876299at2759"/>
<dbReference type="Proteomes" id="UP000241818">
    <property type="component" value="Unassembled WGS sequence"/>
</dbReference>
<proteinExistence type="predicted"/>